<name>A0A381X0K9_9ZZZZ</name>
<gene>
    <name evidence="1" type="ORF">METZ01_LOCUS111119</name>
</gene>
<sequence length="25" mass="2927">VRQHGLTLEEFGRIEDLLGREPNFT</sequence>
<proteinExistence type="predicted"/>
<accession>A0A381X0K9</accession>
<dbReference type="AlphaFoldDB" id="A0A381X0K9"/>
<feature type="non-terminal residue" evidence="1">
    <location>
        <position position="25"/>
    </location>
</feature>
<organism evidence="1">
    <name type="scientific">marine metagenome</name>
    <dbReference type="NCBI Taxonomy" id="408172"/>
    <lineage>
        <taxon>unclassified sequences</taxon>
        <taxon>metagenomes</taxon>
        <taxon>ecological metagenomes</taxon>
    </lineage>
</organism>
<protein>
    <submittedName>
        <fullName evidence="1">Uncharacterized protein</fullName>
    </submittedName>
</protein>
<dbReference type="EMBL" id="UINC01013494">
    <property type="protein sequence ID" value="SVA58265.1"/>
    <property type="molecule type" value="Genomic_DNA"/>
</dbReference>
<feature type="non-terminal residue" evidence="1">
    <location>
        <position position="1"/>
    </location>
</feature>
<reference evidence="1" key="1">
    <citation type="submission" date="2018-05" db="EMBL/GenBank/DDBJ databases">
        <authorList>
            <person name="Lanie J.A."/>
            <person name="Ng W.-L."/>
            <person name="Kazmierczak K.M."/>
            <person name="Andrzejewski T.M."/>
            <person name="Davidsen T.M."/>
            <person name="Wayne K.J."/>
            <person name="Tettelin H."/>
            <person name="Glass J.I."/>
            <person name="Rusch D."/>
            <person name="Podicherti R."/>
            <person name="Tsui H.-C.T."/>
            <person name="Winkler M.E."/>
        </authorList>
    </citation>
    <scope>NUCLEOTIDE SEQUENCE</scope>
</reference>
<evidence type="ECO:0000313" key="1">
    <source>
        <dbReference type="EMBL" id="SVA58265.1"/>
    </source>
</evidence>